<keyword evidence="2 11" id="KW-0378">Hydrolase</keyword>
<evidence type="ECO:0000256" key="10">
    <source>
        <dbReference type="PROSITE-ProRule" id="PRU10057"/>
    </source>
</evidence>
<keyword evidence="6 11" id="KW-0326">Glycosidase</keyword>
<feature type="binding site" evidence="9">
    <location>
        <position position="80"/>
    </location>
    <ligand>
        <name>substrate</name>
    </ligand>
</feature>
<evidence type="ECO:0000313" key="13">
    <source>
        <dbReference type="EMBL" id="RVU15933.1"/>
    </source>
</evidence>
<dbReference type="Gene3D" id="3.20.20.40">
    <property type="entry name" value="1, 4-beta cellobiohydrolase"/>
    <property type="match status" value="1"/>
</dbReference>
<dbReference type="EMBL" id="RZYA01000030">
    <property type="protein sequence ID" value="RVU15933.1"/>
    <property type="molecule type" value="Genomic_DNA"/>
</dbReference>
<proteinExistence type="inferred from homology"/>
<dbReference type="GO" id="GO:0030245">
    <property type="term" value="P:cellulose catabolic process"/>
    <property type="evidence" value="ECO:0007669"/>
    <property type="project" value="UniProtKB-KW"/>
</dbReference>
<evidence type="ECO:0000256" key="2">
    <source>
        <dbReference type="ARBA" id="ARBA00022801"/>
    </source>
</evidence>
<evidence type="ECO:0000256" key="3">
    <source>
        <dbReference type="ARBA" id="ARBA00023001"/>
    </source>
</evidence>
<feature type="binding site" evidence="9">
    <location>
        <position position="299"/>
    </location>
    <ligand>
        <name>substrate</name>
    </ligand>
</feature>
<dbReference type="InterPro" id="IPR036434">
    <property type="entry name" value="Beta_cellobiohydrolase_sf"/>
</dbReference>
<evidence type="ECO:0000256" key="7">
    <source>
        <dbReference type="ARBA" id="ARBA00023326"/>
    </source>
</evidence>
<gene>
    <name evidence="13" type="ORF">EOT10_37895</name>
</gene>
<evidence type="ECO:0000256" key="8">
    <source>
        <dbReference type="PIRSR" id="PIRSR001100-1"/>
    </source>
</evidence>
<evidence type="ECO:0000313" key="14">
    <source>
        <dbReference type="Proteomes" id="UP000283128"/>
    </source>
</evidence>
<dbReference type="PANTHER" id="PTHR34876:SF4">
    <property type="entry name" value="1,4-BETA-D-GLUCAN CELLOBIOHYDROLASE C-RELATED"/>
    <property type="match status" value="1"/>
</dbReference>
<dbReference type="AlphaFoldDB" id="A0A437P0Z3"/>
<feature type="active site" description="Proton donor" evidence="8 10">
    <location>
        <position position="156"/>
    </location>
</feature>
<dbReference type="OrthoDB" id="309899at2"/>
<keyword evidence="7 11" id="KW-0624">Polysaccharide degradation</keyword>
<protein>
    <recommendedName>
        <fullName evidence="11">Glucanase</fullName>
        <ecNumber evidence="11">3.2.1.-</ecNumber>
    </recommendedName>
</protein>
<keyword evidence="5 11" id="KW-0119">Carbohydrate metabolism</keyword>
<feature type="binding site" evidence="9">
    <location>
        <position position="229"/>
    </location>
    <ligand>
        <name>substrate</name>
    </ligand>
</feature>
<dbReference type="PROSITE" id="PS00656">
    <property type="entry name" value="GLYCOSYL_HYDROL_F6_2"/>
    <property type="match status" value="1"/>
</dbReference>
<feature type="region of interest" description="Disordered" evidence="12">
    <location>
        <begin position="260"/>
        <end position="281"/>
    </location>
</feature>
<keyword evidence="1" id="KW-0732">Signal</keyword>
<dbReference type="SUPFAM" id="SSF51989">
    <property type="entry name" value="Glycosyl hydrolases family 6, cellulases"/>
    <property type="match status" value="1"/>
</dbReference>
<dbReference type="InterPro" id="IPR001524">
    <property type="entry name" value="Glyco_hydro_6_CS"/>
</dbReference>
<dbReference type="Pfam" id="PF01341">
    <property type="entry name" value="Glyco_hydro_6"/>
    <property type="match status" value="1"/>
</dbReference>
<evidence type="ECO:0000256" key="1">
    <source>
        <dbReference type="ARBA" id="ARBA00022729"/>
    </source>
</evidence>
<dbReference type="InterPro" id="IPR016288">
    <property type="entry name" value="Beta_cellobiohydrolase"/>
</dbReference>
<dbReference type="PIRSF" id="PIRSF001100">
    <property type="entry name" value="Beta_cellobiohydrolase"/>
    <property type="match status" value="1"/>
</dbReference>
<organism evidence="13 14">
    <name type="scientific">Streptomyces antnestii</name>
    <dbReference type="NCBI Taxonomy" id="2494256"/>
    <lineage>
        <taxon>Bacteria</taxon>
        <taxon>Bacillati</taxon>
        <taxon>Actinomycetota</taxon>
        <taxon>Actinomycetes</taxon>
        <taxon>Kitasatosporales</taxon>
        <taxon>Streptomycetaceae</taxon>
        <taxon>Streptomyces</taxon>
    </lineage>
</organism>
<keyword evidence="3 11" id="KW-0136">Cellulose degradation</keyword>
<name>A0A437P0Z3_9ACTN</name>
<evidence type="ECO:0000256" key="6">
    <source>
        <dbReference type="ARBA" id="ARBA00023295"/>
    </source>
</evidence>
<evidence type="ECO:0000256" key="5">
    <source>
        <dbReference type="ARBA" id="ARBA00023277"/>
    </source>
</evidence>
<evidence type="ECO:0000256" key="4">
    <source>
        <dbReference type="ARBA" id="ARBA00023157"/>
    </source>
</evidence>
<dbReference type="EC" id="3.2.1.-" evidence="11"/>
<accession>A0A437P0Z3</accession>
<keyword evidence="4" id="KW-1015">Disulfide bond</keyword>
<feature type="binding site" evidence="9">
    <location>
        <position position="201"/>
    </location>
    <ligand>
        <name>substrate</name>
    </ligand>
</feature>
<evidence type="ECO:0000256" key="9">
    <source>
        <dbReference type="PIRSR" id="PIRSR001100-2"/>
    </source>
</evidence>
<evidence type="ECO:0000256" key="11">
    <source>
        <dbReference type="RuleBase" id="RU361186"/>
    </source>
</evidence>
<dbReference type="PRINTS" id="PR00733">
    <property type="entry name" value="GLHYDRLASE6"/>
</dbReference>
<comment type="similarity">
    <text evidence="11">Belongs to the glycosyl hydrolase family 6.</text>
</comment>
<dbReference type="PANTHER" id="PTHR34876">
    <property type="match status" value="1"/>
</dbReference>
<comment type="caution">
    <text evidence="13">The sequence shown here is derived from an EMBL/GenBank/DDBJ whole genome shotgun (WGS) entry which is preliminary data.</text>
</comment>
<reference evidence="13 14" key="1">
    <citation type="submission" date="2019-01" db="EMBL/GenBank/DDBJ databases">
        <title>Genome sequences of Streptomyces and Rhizobium isolates collected from root and soil.</title>
        <authorList>
            <person name="Chhettri S."/>
            <person name="Sevigny J.L."/>
            <person name="Sen A."/>
            <person name="Ennis N."/>
            <person name="Tisa L."/>
        </authorList>
    </citation>
    <scope>NUCLEOTIDE SEQUENCE [LARGE SCALE GENOMIC DNA]</scope>
    <source>
        <strain evidence="13 14">San01</strain>
    </source>
</reference>
<evidence type="ECO:0000256" key="12">
    <source>
        <dbReference type="SAM" id="MobiDB-lite"/>
    </source>
</evidence>
<dbReference type="GO" id="GO:0004553">
    <property type="term" value="F:hydrolase activity, hydrolyzing O-glycosyl compounds"/>
    <property type="evidence" value="ECO:0007669"/>
    <property type="project" value="InterPro"/>
</dbReference>
<feature type="active site" description="Proton acceptor" evidence="8">
    <location>
        <position position="305"/>
    </location>
</feature>
<dbReference type="Proteomes" id="UP000283128">
    <property type="component" value="Unassembled WGS sequence"/>
</dbReference>
<sequence>MSALGLLLTVTTAVTNAPFAPGLLHPGAAPTALPAPHYPATTRLYAAPDTPAALWVREHSGDPRARVLAGRIASRPQASWFTDPDPLKIEGQVHAVVDAARAQRALPVLVAYAVHRRDCSGHSTGGTGGAAAYRAWIEGFTRGIGTARALVILEPDALALTDCLSGRERRERFAALSYAGRMLHDGAPYSRVYYDAGNSGWHPAPTMAGRLRHAGATRYADGIALNVSNFNRTRDEIRYGRLVLRDLGVSRLGMVIDTSRNGAGPARGHHACDPPGRRLGQPPTTGTGVAGVDAYLWVKPPGQTDGCTAAAGTFDAQYGYLLAR</sequence>
<keyword evidence="14" id="KW-1185">Reference proteome</keyword>